<protein>
    <recommendedName>
        <fullName evidence="3">DUF5343 domain-containing protein</fullName>
    </recommendedName>
</protein>
<evidence type="ECO:0008006" key="3">
    <source>
        <dbReference type="Google" id="ProtNLM"/>
    </source>
</evidence>
<reference evidence="1 2" key="1">
    <citation type="submission" date="2019-02" db="EMBL/GenBank/DDBJ databases">
        <title>WGS of Pseudoxanthomonas species novum from clinical isolates.</title>
        <authorList>
            <person name="Bernier A.-M."/>
            <person name="Bernard K."/>
            <person name="Vachon A."/>
        </authorList>
    </citation>
    <scope>NUCLEOTIDE SEQUENCE [LARGE SCALE GENOMIC DNA]</scope>
    <source>
        <strain evidence="1 2">NML140781</strain>
    </source>
</reference>
<dbReference type="InterPro" id="IPR035235">
    <property type="entry name" value="DUF5343"/>
</dbReference>
<accession>A0A4Q8M150</accession>
<sequence>MNDKNIKPPYTSYRSFVSLMNELRDHDVMPAAIDRSLLSRRSGSEQSALIATLKWFKLIDETGIPTKLLEDYIAVDEDAAKAMLKNMVVTAYGQITDGTFNLRSATTSQLADQFRQYDIGGSTLAKSVTFFLSAAKDAGIFVSPHAKAPPMAGGGSSKRKAKPAAITPATTAAPAAIPAHRPPPPPTDGMISIPIPIFGGKNGAIMLPDRMTEKQWNSVVKMTQYILENYRETMGEEAAPTQEEDDL</sequence>
<dbReference type="EMBL" id="SHMF01000001">
    <property type="protein sequence ID" value="TAA37799.1"/>
    <property type="molecule type" value="Genomic_DNA"/>
</dbReference>
<comment type="caution">
    <text evidence="1">The sequence shown here is derived from an EMBL/GenBank/DDBJ whole genome shotgun (WGS) entry which is preliminary data.</text>
</comment>
<proteinExistence type="predicted"/>
<dbReference type="Proteomes" id="UP000292087">
    <property type="component" value="Unassembled WGS sequence"/>
</dbReference>
<gene>
    <name evidence="1" type="ORF">EA656_03835</name>
</gene>
<name>A0A4Q8M150_9GAMM</name>
<dbReference type="RefSeq" id="WP_130522732.1">
    <property type="nucleotide sequence ID" value="NZ_SHLZ01000003.1"/>
</dbReference>
<organism evidence="1 2">
    <name type="scientific">Pseudoxanthomonas winnipegensis</name>
    <dbReference type="NCBI Taxonomy" id="2480810"/>
    <lineage>
        <taxon>Bacteria</taxon>
        <taxon>Pseudomonadati</taxon>
        <taxon>Pseudomonadota</taxon>
        <taxon>Gammaproteobacteria</taxon>
        <taxon>Lysobacterales</taxon>
        <taxon>Lysobacteraceae</taxon>
        <taxon>Pseudoxanthomonas</taxon>
    </lineage>
</organism>
<dbReference type="Pfam" id="PF17278">
    <property type="entry name" value="DUF5343"/>
    <property type="match status" value="1"/>
</dbReference>
<dbReference type="AlphaFoldDB" id="A0A4Q8M150"/>
<evidence type="ECO:0000313" key="2">
    <source>
        <dbReference type="Proteomes" id="UP000292087"/>
    </source>
</evidence>
<evidence type="ECO:0000313" key="1">
    <source>
        <dbReference type="EMBL" id="TAA37799.1"/>
    </source>
</evidence>